<gene>
    <name evidence="3" type="ORF">Q8A49_16725</name>
</gene>
<dbReference type="Gene3D" id="3.30.530.20">
    <property type="match status" value="1"/>
</dbReference>
<dbReference type="InterPro" id="IPR047137">
    <property type="entry name" value="ORF3"/>
</dbReference>
<evidence type="ECO:0000259" key="2">
    <source>
        <dbReference type="Pfam" id="PF03364"/>
    </source>
</evidence>
<comment type="caution">
    <text evidence="3">The sequence shown here is derived from an EMBL/GenBank/DDBJ whole genome shotgun (WGS) entry which is preliminary data.</text>
</comment>
<reference evidence="3 4" key="1">
    <citation type="submission" date="2023-07" db="EMBL/GenBank/DDBJ databases">
        <authorList>
            <person name="Girao M."/>
            <person name="Carvalho M.F."/>
        </authorList>
    </citation>
    <scope>NUCLEOTIDE SEQUENCE [LARGE SCALE GENOMIC DNA]</scope>
    <source>
        <strain evidence="3 4">66/93</strain>
    </source>
</reference>
<feature type="domain" description="Coenzyme Q-binding protein COQ10 START" evidence="2">
    <location>
        <begin position="121"/>
        <end position="239"/>
    </location>
</feature>
<name>A0ABU7KS69_9ACTN</name>
<dbReference type="Proteomes" id="UP001348641">
    <property type="component" value="Unassembled WGS sequence"/>
</dbReference>
<feature type="compositionally biased region" description="Acidic residues" evidence="1">
    <location>
        <begin position="347"/>
        <end position="408"/>
    </location>
</feature>
<protein>
    <submittedName>
        <fullName evidence="3">SRPBCC family protein</fullName>
    </submittedName>
</protein>
<feature type="compositionally biased region" description="Basic and acidic residues" evidence="1">
    <location>
        <begin position="310"/>
        <end position="325"/>
    </location>
</feature>
<proteinExistence type="predicted"/>
<dbReference type="InterPro" id="IPR005031">
    <property type="entry name" value="COQ10_START"/>
</dbReference>
<organism evidence="3 4">
    <name type="scientific">Nocardiopsis tropica</name>
    <dbReference type="NCBI Taxonomy" id="109330"/>
    <lineage>
        <taxon>Bacteria</taxon>
        <taxon>Bacillati</taxon>
        <taxon>Actinomycetota</taxon>
        <taxon>Actinomycetes</taxon>
        <taxon>Streptosporangiales</taxon>
        <taxon>Nocardiopsidaceae</taxon>
        <taxon>Nocardiopsis</taxon>
    </lineage>
</organism>
<dbReference type="SUPFAM" id="SSF55961">
    <property type="entry name" value="Bet v1-like"/>
    <property type="match status" value="1"/>
</dbReference>
<accession>A0ABU7KS69</accession>
<evidence type="ECO:0000256" key="1">
    <source>
        <dbReference type="SAM" id="MobiDB-lite"/>
    </source>
</evidence>
<dbReference type="EMBL" id="JAUUCC010000040">
    <property type="protein sequence ID" value="MEE2052145.1"/>
    <property type="molecule type" value="Genomic_DNA"/>
</dbReference>
<feature type="region of interest" description="Disordered" evidence="1">
    <location>
        <begin position="304"/>
        <end position="408"/>
    </location>
</feature>
<dbReference type="RefSeq" id="WP_330159190.1">
    <property type="nucleotide sequence ID" value="NZ_BAAAJA010000004.1"/>
</dbReference>
<evidence type="ECO:0000313" key="3">
    <source>
        <dbReference type="EMBL" id="MEE2052145.1"/>
    </source>
</evidence>
<dbReference type="InterPro" id="IPR023393">
    <property type="entry name" value="START-like_dom_sf"/>
</dbReference>
<feature type="compositionally biased region" description="Acidic residues" evidence="1">
    <location>
        <begin position="326"/>
        <end position="340"/>
    </location>
</feature>
<dbReference type="Pfam" id="PF03364">
    <property type="entry name" value="Polyketide_cyc"/>
    <property type="match status" value="1"/>
</dbReference>
<sequence length="408" mass="44756">MGVAESDGPLARLRSAADRNEGTSKLADAVQDYVSAKASSVVTGAARRLGSTVERLSGEGVAGAPVVGGVGRELVRGEGPVKAVVSGGAKGLKNKVGKAFGKGGGGGRPSKGVTIVEDIDVGVPVRVAYNQWTRFPDFGSFAEGVQSVEKTGDTTSHWKGKVFWSSRSWKAAVTEQAQDHRIAWSTEAAKGTMKGVVTFHPLGENLTRVLLVVEYYPKGLFERTGNLWRAQGRRLRLDLKRYRRQVMMMALSEAEEMQGWRGEVREGEVVLSHEDALELEEVGLSEEQWDELAQLDEDEAAELAELDPEERERLAELDPGPPREDGPDDGSSDEEDEPEGDEPRGEESEELEEDPEETDEELLEEEPEDEEPVDEEPADEDSDEADEQDLDDDEEYVDEDEPRADERS</sequence>
<feature type="region of interest" description="Disordered" evidence="1">
    <location>
        <begin position="1"/>
        <end position="22"/>
    </location>
</feature>
<dbReference type="CDD" id="cd07817">
    <property type="entry name" value="SRPBCC_8"/>
    <property type="match status" value="1"/>
</dbReference>
<dbReference type="PANTHER" id="PTHR33824">
    <property type="entry name" value="POLYKETIDE CYCLASE/DEHYDRASE AND LIPID TRANSPORT SUPERFAMILY PROTEIN"/>
    <property type="match status" value="1"/>
</dbReference>
<evidence type="ECO:0000313" key="4">
    <source>
        <dbReference type="Proteomes" id="UP001348641"/>
    </source>
</evidence>
<dbReference type="PANTHER" id="PTHR33824:SF7">
    <property type="entry name" value="POLYKETIDE CYCLASE_DEHYDRASE AND LIPID TRANSPORT SUPERFAMILY PROTEIN"/>
    <property type="match status" value="1"/>
</dbReference>